<dbReference type="Proteomes" id="UP001159042">
    <property type="component" value="Unassembled WGS sequence"/>
</dbReference>
<reference evidence="2 3" key="1">
    <citation type="journal article" date="2023" name="Insect Mol. Biol.">
        <title>Genome sequencing provides insights into the evolution of gene families encoding plant cell wall-degrading enzymes in longhorned beetles.</title>
        <authorList>
            <person name="Shin N.R."/>
            <person name="Okamura Y."/>
            <person name="Kirsch R."/>
            <person name="Pauchet Y."/>
        </authorList>
    </citation>
    <scope>NUCLEOTIDE SEQUENCE [LARGE SCALE GENOMIC DNA]</scope>
    <source>
        <strain evidence="2">EAD_L_NR</strain>
    </source>
</reference>
<feature type="region of interest" description="Disordered" evidence="1">
    <location>
        <begin position="1"/>
        <end position="38"/>
    </location>
</feature>
<evidence type="ECO:0000256" key="1">
    <source>
        <dbReference type="SAM" id="MobiDB-lite"/>
    </source>
</evidence>
<name>A0AAV8VEP7_9CUCU</name>
<feature type="compositionally biased region" description="Polar residues" evidence="1">
    <location>
        <begin position="1"/>
        <end position="10"/>
    </location>
</feature>
<accession>A0AAV8VEP7</accession>
<keyword evidence="3" id="KW-1185">Reference proteome</keyword>
<evidence type="ECO:0000313" key="3">
    <source>
        <dbReference type="Proteomes" id="UP001159042"/>
    </source>
</evidence>
<proteinExistence type="predicted"/>
<protein>
    <submittedName>
        <fullName evidence="2">Uncharacterized protein</fullName>
    </submittedName>
</protein>
<dbReference type="AlphaFoldDB" id="A0AAV8VEP7"/>
<gene>
    <name evidence="2" type="ORF">NQ315_011044</name>
</gene>
<comment type="caution">
    <text evidence="2">The sequence shown here is derived from an EMBL/GenBank/DDBJ whole genome shotgun (WGS) entry which is preliminary data.</text>
</comment>
<organism evidence="2 3">
    <name type="scientific">Exocentrus adspersus</name>
    <dbReference type="NCBI Taxonomy" id="1586481"/>
    <lineage>
        <taxon>Eukaryota</taxon>
        <taxon>Metazoa</taxon>
        <taxon>Ecdysozoa</taxon>
        <taxon>Arthropoda</taxon>
        <taxon>Hexapoda</taxon>
        <taxon>Insecta</taxon>
        <taxon>Pterygota</taxon>
        <taxon>Neoptera</taxon>
        <taxon>Endopterygota</taxon>
        <taxon>Coleoptera</taxon>
        <taxon>Polyphaga</taxon>
        <taxon>Cucujiformia</taxon>
        <taxon>Chrysomeloidea</taxon>
        <taxon>Cerambycidae</taxon>
        <taxon>Lamiinae</taxon>
        <taxon>Acanthocinini</taxon>
        <taxon>Exocentrus</taxon>
    </lineage>
</organism>
<evidence type="ECO:0000313" key="2">
    <source>
        <dbReference type="EMBL" id="KAJ8912684.1"/>
    </source>
</evidence>
<feature type="compositionally biased region" description="Polar residues" evidence="1">
    <location>
        <begin position="17"/>
        <end position="27"/>
    </location>
</feature>
<dbReference type="EMBL" id="JANEYG010000115">
    <property type="protein sequence ID" value="KAJ8912684.1"/>
    <property type="molecule type" value="Genomic_DNA"/>
</dbReference>
<sequence length="38" mass="4584">MHQNHANPQEQRIPIEDTQQSLAFSNKSTKEQESRRRY</sequence>
<feature type="compositionally biased region" description="Basic and acidic residues" evidence="1">
    <location>
        <begin position="28"/>
        <end position="38"/>
    </location>
</feature>